<protein>
    <submittedName>
        <fullName evidence="8">Uncharacterized MFS-type transporter</fullName>
    </submittedName>
</protein>
<comment type="caution">
    <text evidence="8">The sequence shown here is derived from an EMBL/GenBank/DDBJ whole genome shotgun (WGS) entry which is preliminary data.</text>
</comment>
<dbReference type="PROSITE" id="PS50850">
    <property type="entry name" value="MFS"/>
    <property type="match status" value="1"/>
</dbReference>
<dbReference type="Pfam" id="PF07690">
    <property type="entry name" value="MFS_1"/>
    <property type="match status" value="1"/>
</dbReference>
<dbReference type="Proteomes" id="UP000287166">
    <property type="component" value="Unassembled WGS sequence"/>
</dbReference>
<evidence type="ECO:0000313" key="8">
    <source>
        <dbReference type="EMBL" id="GBE85709.1"/>
    </source>
</evidence>
<dbReference type="PANTHER" id="PTHR23502">
    <property type="entry name" value="MAJOR FACILITATOR SUPERFAMILY"/>
    <property type="match status" value="1"/>
</dbReference>
<name>A0A401GU53_9APHY</name>
<dbReference type="InParanoid" id="A0A401GU53"/>
<comment type="subcellular location">
    <subcellularLocation>
        <location evidence="1">Membrane</location>
        <topology evidence="1">Multi-pass membrane protein</topology>
    </subcellularLocation>
</comment>
<dbReference type="EMBL" id="BFAD01000008">
    <property type="protein sequence ID" value="GBE85709.1"/>
    <property type="molecule type" value="Genomic_DNA"/>
</dbReference>
<evidence type="ECO:0000256" key="4">
    <source>
        <dbReference type="ARBA" id="ARBA00023136"/>
    </source>
</evidence>
<dbReference type="STRING" id="139825.A0A401GU53"/>
<dbReference type="InterPro" id="IPR011701">
    <property type="entry name" value="MFS"/>
</dbReference>
<organism evidence="8 9">
    <name type="scientific">Sparassis crispa</name>
    <dbReference type="NCBI Taxonomy" id="139825"/>
    <lineage>
        <taxon>Eukaryota</taxon>
        <taxon>Fungi</taxon>
        <taxon>Dikarya</taxon>
        <taxon>Basidiomycota</taxon>
        <taxon>Agaricomycotina</taxon>
        <taxon>Agaricomycetes</taxon>
        <taxon>Polyporales</taxon>
        <taxon>Sparassidaceae</taxon>
        <taxon>Sparassis</taxon>
    </lineage>
</organism>
<evidence type="ECO:0000256" key="3">
    <source>
        <dbReference type="ARBA" id="ARBA00022989"/>
    </source>
</evidence>
<accession>A0A401GU53</accession>
<feature type="transmembrane region" description="Helical" evidence="6">
    <location>
        <begin position="213"/>
        <end position="232"/>
    </location>
</feature>
<reference evidence="8 9" key="1">
    <citation type="journal article" date="2018" name="Sci. Rep.">
        <title>Genome sequence of the cauliflower mushroom Sparassis crispa (Hanabiratake) and its association with beneficial usage.</title>
        <authorList>
            <person name="Kiyama R."/>
            <person name="Furutani Y."/>
            <person name="Kawaguchi K."/>
            <person name="Nakanishi T."/>
        </authorList>
    </citation>
    <scope>NUCLEOTIDE SEQUENCE [LARGE SCALE GENOMIC DNA]</scope>
</reference>
<dbReference type="PANTHER" id="PTHR23502:SF173">
    <property type="entry name" value="MFS-MULTIDRUG-RESISTANCE TRANSPORTER-RELATED"/>
    <property type="match status" value="1"/>
</dbReference>
<feature type="transmembrane region" description="Helical" evidence="6">
    <location>
        <begin position="244"/>
        <end position="274"/>
    </location>
</feature>
<feature type="transmembrane region" description="Helical" evidence="6">
    <location>
        <begin position="358"/>
        <end position="378"/>
    </location>
</feature>
<sequence length="546" mass="60998">MRARSESRLYRQTRLSLETRSQDSTQNTLEETAIDEDRVPKGDASIPEHKANQALEKERDTDVPDYEVRFDADDPDNPKNWSLAYRWYLTMVAGLLVMNATFASAAPTGVVPNLIEYFKFSKEVATATISLFVAGYCVGPLVWGPLSEQIGRRPIFILTFIVYTGFQVGCALSRNVASILIFRFLGGVFAAAPLSNSGALMSDIWDAGRRGKALALFTLAPFAGPAIGPLVSGFMGVSGVSWRWVFWVLTIFAGTCLAIIVLTLPETYAPVILVRKARRRRKETRDDHYWAPLEKRDMPLFQRVNSIVARPFIMLACEPMLLAVTVYMSFVYGCIYLLFVAYPIVFTIGHHMSEGITGLMYLPILIGGCLGVLLYLLIFNPRYEREMARYAPHPVPPEARLEICKYAAPIFALSFFWFAWTSYPTVSYWATLFAGLPLTCATVWVFLGLNNYTIDAYLFFAASALSCVTIVRSLFGAAFPLFAAQMYAALNPRWASTLLGCLALLMCPIPFVLSHYGPKLRMRSRFAPTLPAPSLSPVVIREDERV</sequence>
<dbReference type="GeneID" id="38782626"/>
<keyword evidence="9" id="KW-1185">Reference proteome</keyword>
<feature type="transmembrane region" description="Helical" evidence="6">
    <location>
        <begin position="320"/>
        <end position="346"/>
    </location>
</feature>
<feature type="transmembrane region" description="Helical" evidence="6">
    <location>
        <begin position="426"/>
        <end position="449"/>
    </location>
</feature>
<dbReference type="SUPFAM" id="SSF103473">
    <property type="entry name" value="MFS general substrate transporter"/>
    <property type="match status" value="1"/>
</dbReference>
<dbReference type="InterPro" id="IPR036259">
    <property type="entry name" value="MFS_trans_sf"/>
</dbReference>
<feature type="compositionally biased region" description="Polar residues" evidence="5">
    <location>
        <begin position="13"/>
        <end position="30"/>
    </location>
</feature>
<dbReference type="RefSeq" id="XP_027616622.1">
    <property type="nucleotide sequence ID" value="XM_027760821.1"/>
</dbReference>
<keyword evidence="3 6" id="KW-1133">Transmembrane helix</keyword>
<feature type="transmembrane region" description="Helical" evidence="6">
    <location>
        <begin position="180"/>
        <end position="201"/>
    </location>
</feature>
<evidence type="ECO:0000256" key="5">
    <source>
        <dbReference type="SAM" id="MobiDB-lite"/>
    </source>
</evidence>
<evidence type="ECO:0000256" key="2">
    <source>
        <dbReference type="ARBA" id="ARBA00022692"/>
    </source>
</evidence>
<feature type="transmembrane region" description="Helical" evidence="6">
    <location>
        <begin position="399"/>
        <end position="420"/>
    </location>
</feature>
<dbReference type="InterPro" id="IPR020846">
    <property type="entry name" value="MFS_dom"/>
</dbReference>
<feature type="transmembrane region" description="Helical" evidence="6">
    <location>
        <begin position="125"/>
        <end position="143"/>
    </location>
</feature>
<feature type="transmembrane region" description="Helical" evidence="6">
    <location>
        <begin position="87"/>
        <end position="105"/>
    </location>
</feature>
<dbReference type="GO" id="GO:0022857">
    <property type="term" value="F:transmembrane transporter activity"/>
    <property type="evidence" value="ECO:0007669"/>
    <property type="project" value="InterPro"/>
</dbReference>
<dbReference type="Gene3D" id="1.20.1250.20">
    <property type="entry name" value="MFS general substrate transporter like domains"/>
    <property type="match status" value="1"/>
</dbReference>
<dbReference type="OrthoDB" id="9986881at2759"/>
<keyword evidence="4 6" id="KW-0472">Membrane</keyword>
<evidence type="ECO:0000256" key="6">
    <source>
        <dbReference type="SAM" id="Phobius"/>
    </source>
</evidence>
<feature type="region of interest" description="Disordered" evidence="5">
    <location>
        <begin position="1"/>
        <end position="60"/>
    </location>
</feature>
<dbReference type="AlphaFoldDB" id="A0A401GU53"/>
<evidence type="ECO:0000313" key="9">
    <source>
        <dbReference type="Proteomes" id="UP000287166"/>
    </source>
</evidence>
<dbReference type="FunFam" id="1.20.1250.20:FF:000011">
    <property type="entry name" value="MFS multidrug transporter, putative"/>
    <property type="match status" value="1"/>
</dbReference>
<dbReference type="FunCoup" id="A0A401GU53">
    <property type="interactions" value="126"/>
</dbReference>
<feature type="domain" description="Major facilitator superfamily (MFS) profile" evidence="7">
    <location>
        <begin position="87"/>
        <end position="546"/>
    </location>
</feature>
<evidence type="ECO:0000256" key="1">
    <source>
        <dbReference type="ARBA" id="ARBA00004141"/>
    </source>
</evidence>
<gene>
    <name evidence="8" type="ORF">SCP_0802310</name>
</gene>
<evidence type="ECO:0000259" key="7">
    <source>
        <dbReference type="PROSITE" id="PS50850"/>
    </source>
</evidence>
<feature type="transmembrane region" description="Helical" evidence="6">
    <location>
        <begin position="456"/>
        <end position="482"/>
    </location>
</feature>
<keyword evidence="2 6" id="KW-0812">Transmembrane</keyword>
<feature type="transmembrane region" description="Helical" evidence="6">
    <location>
        <begin position="155"/>
        <end position="174"/>
    </location>
</feature>
<feature type="transmembrane region" description="Helical" evidence="6">
    <location>
        <begin position="494"/>
        <end position="516"/>
    </location>
</feature>
<proteinExistence type="predicted"/>
<feature type="compositionally biased region" description="Basic and acidic residues" evidence="5">
    <location>
        <begin position="35"/>
        <end position="60"/>
    </location>
</feature>
<dbReference type="CDD" id="cd17323">
    <property type="entry name" value="MFS_Tpo1_MDR_like"/>
    <property type="match status" value="1"/>
</dbReference>
<dbReference type="GO" id="GO:0005886">
    <property type="term" value="C:plasma membrane"/>
    <property type="evidence" value="ECO:0007669"/>
    <property type="project" value="TreeGrafter"/>
</dbReference>